<dbReference type="AlphaFoldDB" id="A0A8S0S6H3"/>
<dbReference type="EMBL" id="CACTIH010003937">
    <property type="protein sequence ID" value="CAA2987598.1"/>
    <property type="molecule type" value="Genomic_DNA"/>
</dbReference>
<keyword evidence="2" id="KW-1185">Reference proteome</keyword>
<name>A0A8S0S6H3_OLEEU</name>
<dbReference type="Proteomes" id="UP000594638">
    <property type="component" value="Unassembled WGS sequence"/>
</dbReference>
<sequence length="67" mass="7549">MKVPQLTPSRTRLLSCSRTFDCSKANDRLGYTPIVPLKEGLRRTIESYPHLRADVPTTNNGPSIYSQ</sequence>
<gene>
    <name evidence="1" type="ORF">OLEA9_A104769</name>
</gene>
<dbReference type="OrthoDB" id="1721334at2759"/>
<dbReference type="Gene3D" id="3.40.50.720">
    <property type="entry name" value="NAD(P)-binding Rossmann-like Domain"/>
    <property type="match status" value="1"/>
</dbReference>
<organism evidence="1 2">
    <name type="scientific">Olea europaea subsp. europaea</name>
    <dbReference type="NCBI Taxonomy" id="158383"/>
    <lineage>
        <taxon>Eukaryota</taxon>
        <taxon>Viridiplantae</taxon>
        <taxon>Streptophyta</taxon>
        <taxon>Embryophyta</taxon>
        <taxon>Tracheophyta</taxon>
        <taxon>Spermatophyta</taxon>
        <taxon>Magnoliopsida</taxon>
        <taxon>eudicotyledons</taxon>
        <taxon>Gunneridae</taxon>
        <taxon>Pentapetalae</taxon>
        <taxon>asterids</taxon>
        <taxon>lamiids</taxon>
        <taxon>Lamiales</taxon>
        <taxon>Oleaceae</taxon>
        <taxon>Oleeae</taxon>
        <taxon>Olea</taxon>
    </lineage>
</organism>
<comment type="caution">
    <text evidence="1">The sequence shown here is derived from an EMBL/GenBank/DDBJ whole genome shotgun (WGS) entry which is preliminary data.</text>
</comment>
<dbReference type="SUPFAM" id="SSF51735">
    <property type="entry name" value="NAD(P)-binding Rossmann-fold domains"/>
    <property type="match status" value="1"/>
</dbReference>
<protein>
    <submittedName>
        <fullName evidence="1">3beta-hydroxysteroid-dehydrogenase decarboxylase isoform 2</fullName>
    </submittedName>
</protein>
<reference evidence="1 2" key="1">
    <citation type="submission" date="2019-12" db="EMBL/GenBank/DDBJ databases">
        <authorList>
            <person name="Alioto T."/>
            <person name="Alioto T."/>
            <person name="Gomez Garrido J."/>
        </authorList>
    </citation>
    <scope>NUCLEOTIDE SEQUENCE [LARGE SCALE GENOMIC DNA]</scope>
</reference>
<proteinExistence type="predicted"/>
<dbReference type="InterPro" id="IPR036291">
    <property type="entry name" value="NAD(P)-bd_dom_sf"/>
</dbReference>
<accession>A0A8S0S6H3</accession>
<evidence type="ECO:0000313" key="1">
    <source>
        <dbReference type="EMBL" id="CAA2987598.1"/>
    </source>
</evidence>
<dbReference type="Gramene" id="OE9A104769T1">
    <property type="protein sequence ID" value="OE9A104769C1"/>
    <property type="gene ID" value="OE9A104769"/>
</dbReference>
<evidence type="ECO:0000313" key="2">
    <source>
        <dbReference type="Proteomes" id="UP000594638"/>
    </source>
</evidence>